<name>A0ABV9TN86_9MICC</name>
<accession>A0ABV9TN86</accession>
<dbReference type="Gene3D" id="1.10.10.10">
    <property type="entry name" value="Winged helix-like DNA-binding domain superfamily/Winged helix DNA-binding domain"/>
    <property type="match status" value="1"/>
</dbReference>
<dbReference type="SUPFAM" id="SSF81301">
    <property type="entry name" value="Nucleotidyltransferase"/>
    <property type="match status" value="1"/>
</dbReference>
<gene>
    <name evidence="2" type="ORF">ACFPCS_18545</name>
</gene>
<dbReference type="Pfam" id="PF18765">
    <property type="entry name" value="Polbeta"/>
    <property type="match status" value="1"/>
</dbReference>
<dbReference type="RefSeq" id="WP_277552079.1">
    <property type="nucleotide sequence ID" value="NZ_JARAMH010000019.1"/>
</dbReference>
<proteinExistence type="predicted"/>
<reference evidence="3" key="1">
    <citation type="journal article" date="2019" name="Int. J. Syst. Evol. Microbiol.">
        <title>The Global Catalogue of Microorganisms (GCM) 10K type strain sequencing project: providing services to taxonomists for standard genome sequencing and annotation.</title>
        <authorList>
            <consortium name="The Broad Institute Genomics Platform"/>
            <consortium name="The Broad Institute Genome Sequencing Center for Infectious Disease"/>
            <person name="Wu L."/>
            <person name="Ma J."/>
        </authorList>
    </citation>
    <scope>NUCLEOTIDE SEQUENCE [LARGE SCALE GENOMIC DNA]</scope>
    <source>
        <strain evidence="3">CGMCC 4.6946</strain>
    </source>
</reference>
<dbReference type="Gene3D" id="3.30.460.10">
    <property type="entry name" value="Beta Polymerase, domain 2"/>
    <property type="match status" value="1"/>
</dbReference>
<dbReference type="EMBL" id="JBHSIW010000028">
    <property type="protein sequence ID" value="MFC4905566.1"/>
    <property type="molecule type" value="Genomic_DNA"/>
</dbReference>
<dbReference type="SUPFAM" id="SSF46785">
    <property type="entry name" value="Winged helix' DNA-binding domain"/>
    <property type="match status" value="1"/>
</dbReference>
<feature type="domain" description="Polymerase beta nucleotidyltransferase" evidence="1">
    <location>
        <begin position="105"/>
        <end position="148"/>
    </location>
</feature>
<comment type="caution">
    <text evidence="2">The sequence shown here is derived from an EMBL/GenBank/DDBJ whole genome shotgun (WGS) entry which is preliminary data.</text>
</comment>
<evidence type="ECO:0000313" key="2">
    <source>
        <dbReference type="EMBL" id="MFC4905566.1"/>
    </source>
</evidence>
<dbReference type="InterPro" id="IPR043519">
    <property type="entry name" value="NT_sf"/>
</dbReference>
<protein>
    <submittedName>
        <fullName evidence="2">Nucleotidyltransferase domain-containing protein</fullName>
    </submittedName>
</protein>
<dbReference type="InterPro" id="IPR036390">
    <property type="entry name" value="WH_DNA-bd_sf"/>
</dbReference>
<dbReference type="InterPro" id="IPR036388">
    <property type="entry name" value="WH-like_DNA-bd_sf"/>
</dbReference>
<dbReference type="InterPro" id="IPR041633">
    <property type="entry name" value="Polbeta"/>
</dbReference>
<dbReference type="Proteomes" id="UP001595797">
    <property type="component" value="Unassembled WGS sequence"/>
</dbReference>
<organism evidence="2 3">
    <name type="scientific">Kocuria oceani</name>
    <dbReference type="NCBI Taxonomy" id="988827"/>
    <lineage>
        <taxon>Bacteria</taxon>
        <taxon>Bacillati</taxon>
        <taxon>Actinomycetota</taxon>
        <taxon>Actinomycetes</taxon>
        <taxon>Micrococcales</taxon>
        <taxon>Micrococcaceae</taxon>
        <taxon>Kocuria</taxon>
    </lineage>
</organism>
<dbReference type="CDD" id="cd05403">
    <property type="entry name" value="NT_KNTase_like"/>
    <property type="match status" value="1"/>
</dbReference>
<keyword evidence="3" id="KW-1185">Reference proteome</keyword>
<evidence type="ECO:0000259" key="1">
    <source>
        <dbReference type="Pfam" id="PF18765"/>
    </source>
</evidence>
<evidence type="ECO:0000313" key="3">
    <source>
        <dbReference type="Proteomes" id="UP001595797"/>
    </source>
</evidence>
<sequence>MQLQNPLRAICPTLEADILMALADGSRSTPGALVRERGVHASVSGVRRCLERLEENGVVDAGHLGNRVEYSLNAQHMLAGLVIEASKATELFIRFLADQISRWSEQPLQVTLFGSAARREMRNDSDIDLMFVVPDGASDLLYEAISELAVDAYRLTGNDVRPMVYEVSEVHRAPIFNSIDRDGVHVFGDNHWLSRQLHTLAAA</sequence>